<dbReference type="RefSeq" id="WP_044192488.1">
    <property type="nucleotide sequence ID" value="NZ_JMCB01000010.1"/>
</dbReference>
<feature type="transmembrane region" description="Helical" evidence="1">
    <location>
        <begin position="69"/>
        <end position="89"/>
    </location>
</feature>
<evidence type="ECO:0008006" key="4">
    <source>
        <dbReference type="Google" id="ProtNLM"/>
    </source>
</evidence>
<comment type="caution">
    <text evidence="2">The sequence shown here is derived from an EMBL/GenBank/DDBJ whole genome shotgun (WGS) entry which is preliminary data.</text>
</comment>
<gene>
    <name evidence="2" type="ORF">DB31_1046</name>
</gene>
<feature type="transmembrane region" description="Helical" evidence="1">
    <location>
        <begin position="45"/>
        <end position="63"/>
    </location>
</feature>
<keyword evidence="1" id="KW-0472">Membrane</keyword>
<protein>
    <recommendedName>
        <fullName evidence="4">TPM domain-containing protein</fullName>
    </recommendedName>
</protein>
<name>A0A085WFW0_9BACT</name>
<evidence type="ECO:0000313" key="3">
    <source>
        <dbReference type="Proteomes" id="UP000028725"/>
    </source>
</evidence>
<evidence type="ECO:0000256" key="1">
    <source>
        <dbReference type="SAM" id="Phobius"/>
    </source>
</evidence>
<dbReference type="Gene3D" id="3.10.310.50">
    <property type="match status" value="1"/>
</dbReference>
<accession>A0A085WFW0</accession>
<sequence>MPGSQKHQTVDAREALRKMLARAMGPVAPLVSEGDDVTSQKANEVIIGFFAVAIGALAVVIYFKAPKLPWMAAIPLLIAAFLVFSIVSYRRNMGRIRSSTAETLLGHGQDNVVNAIQQFQAETTVPLRIIIRDHIPNISMNARLLFAQCEKEGKLDSRGVLFVLSAKTGGYALVLGQALARSTPDLLPVWHHLVAFGQGRYEAGLIDSLQALRPQLAQLFPRTQPSSRPAAEALDIRR</sequence>
<dbReference type="Proteomes" id="UP000028725">
    <property type="component" value="Unassembled WGS sequence"/>
</dbReference>
<dbReference type="EMBL" id="JMCB01000010">
    <property type="protein sequence ID" value="KFE66573.1"/>
    <property type="molecule type" value="Genomic_DNA"/>
</dbReference>
<evidence type="ECO:0000313" key="2">
    <source>
        <dbReference type="EMBL" id="KFE66573.1"/>
    </source>
</evidence>
<dbReference type="STRING" id="394096.DB31_1046"/>
<keyword evidence="3" id="KW-1185">Reference proteome</keyword>
<proteinExistence type="predicted"/>
<keyword evidence="1" id="KW-0812">Transmembrane</keyword>
<keyword evidence="1" id="KW-1133">Transmembrane helix</keyword>
<dbReference type="AlphaFoldDB" id="A0A085WFW0"/>
<organism evidence="2 3">
    <name type="scientific">Hyalangium minutum</name>
    <dbReference type="NCBI Taxonomy" id="394096"/>
    <lineage>
        <taxon>Bacteria</taxon>
        <taxon>Pseudomonadati</taxon>
        <taxon>Myxococcota</taxon>
        <taxon>Myxococcia</taxon>
        <taxon>Myxococcales</taxon>
        <taxon>Cystobacterineae</taxon>
        <taxon>Archangiaceae</taxon>
        <taxon>Hyalangium</taxon>
    </lineage>
</organism>
<reference evidence="2 3" key="1">
    <citation type="submission" date="2014-04" db="EMBL/GenBank/DDBJ databases">
        <title>Genome assembly of Hyalangium minutum DSM 14724.</title>
        <authorList>
            <person name="Sharma G."/>
            <person name="Subramanian S."/>
        </authorList>
    </citation>
    <scope>NUCLEOTIDE SEQUENCE [LARGE SCALE GENOMIC DNA]</scope>
    <source>
        <strain evidence="2 3">DSM 14724</strain>
    </source>
</reference>